<dbReference type="CDD" id="cd00085">
    <property type="entry name" value="HNHc"/>
    <property type="match status" value="1"/>
</dbReference>
<feature type="compositionally biased region" description="Acidic residues" evidence="1">
    <location>
        <begin position="1"/>
        <end position="14"/>
    </location>
</feature>
<proteinExistence type="predicted"/>
<dbReference type="GO" id="GO:0008270">
    <property type="term" value="F:zinc ion binding"/>
    <property type="evidence" value="ECO:0007669"/>
    <property type="project" value="InterPro"/>
</dbReference>
<feature type="region of interest" description="Disordered" evidence="1">
    <location>
        <begin position="1"/>
        <end position="20"/>
    </location>
</feature>
<dbReference type="EMBL" id="JACBZH010000001">
    <property type="protein sequence ID" value="NYH87873.1"/>
    <property type="molecule type" value="Genomic_DNA"/>
</dbReference>
<dbReference type="Proteomes" id="UP000579605">
    <property type="component" value="Unassembled WGS sequence"/>
</dbReference>
<evidence type="ECO:0000259" key="2">
    <source>
        <dbReference type="SMART" id="SM00507"/>
    </source>
</evidence>
<dbReference type="AlphaFoldDB" id="A0A852Z676"/>
<comment type="caution">
    <text evidence="3">The sequence shown here is derived from an EMBL/GenBank/DDBJ whole genome shotgun (WGS) entry which is preliminary data.</text>
</comment>
<dbReference type="SMART" id="SM00507">
    <property type="entry name" value="HNHc"/>
    <property type="match status" value="1"/>
</dbReference>
<dbReference type="Gene3D" id="1.10.30.50">
    <property type="match status" value="1"/>
</dbReference>
<dbReference type="RefSeq" id="WP_179785874.1">
    <property type="nucleotide sequence ID" value="NZ_BAAARR010000015.1"/>
</dbReference>
<dbReference type="InterPro" id="IPR003615">
    <property type="entry name" value="HNH_nuc"/>
</dbReference>
<organism evidence="3 4">
    <name type="scientific">Actinopolymorpha rutila</name>
    <dbReference type="NCBI Taxonomy" id="446787"/>
    <lineage>
        <taxon>Bacteria</taxon>
        <taxon>Bacillati</taxon>
        <taxon>Actinomycetota</taxon>
        <taxon>Actinomycetes</taxon>
        <taxon>Propionibacteriales</taxon>
        <taxon>Actinopolymorphaceae</taxon>
        <taxon>Actinopolymorpha</taxon>
    </lineage>
</organism>
<feature type="compositionally biased region" description="Polar residues" evidence="1">
    <location>
        <begin position="272"/>
        <end position="284"/>
    </location>
</feature>
<feature type="region of interest" description="Disordered" evidence="1">
    <location>
        <begin position="271"/>
        <end position="317"/>
    </location>
</feature>
<feature type="region of interest" description="Disordered" evidence="1">
    <location>
        <begin position="361"/>
        <end position="423"/>
    </location>
</feature>
<reference evidence="3 4" key="1">
    <citation type="submission" date="2020-07" db="EMBL/GenBank/DDBJ databases">
        <title>Sequencing the genomes of 1000 actinobacteria strains.</title>
        <authorList>
            <person name="Klenk H.-P."/>
        </authorList>
    </citation>
    <scope>NUCLEOTIDE SEQUENCE [LARGE SCALE GENOMIC DNA]</scope>
    <source>
        <strain evidence="3 4">DSM 18448</strain>
    </source>
</reference>
<name>A0A852Z676_9ACTN</name>
<gene>
    <name evidence="3" type="ORF">F4554_000511</name>
</gene>
<dbReference type="GO" id="GO:0004519">
    <property type="term" value="F:endonuclease activity"/>
    <property type="evidence" value="ECO:0007669"/>
    <property type="project" value="InterPro"/>
</dbReference>
<feature type="compositionally biased region" description="Low complexity" evidence="1">
    <location>
        <begin position="413"/>
        <end position="422"/>
    </location>
</feature>
<evidence type="ECO:0000256" key="1">
    <source>
        <dbReference type="SAM" id="MobiDB-lite"/>
    </source>
</evidence>
<feature type="domain" description="HNH nuclease" evidence="2">
    <location>
        <begin position="502"/>
        <end position="554"/>
    </location>
</feature>
<dbReference type="InterPro" id="IPR002711">
    <property type="entry name" value="HNH"/>
</dbReference>
<feature type="compositionally biased region" description="Acidic residues" evidence="1">
    <location>
        <begin position="286"/>
        <end position="297"/>
    </location>
</feature>
<evidence type="ECO:0000313" key="4">
    <source>
        <dbReference type="Proteomes" id="UP000579605"/>
    </source>
</evidence>
<dbReference type="GO" id="GO:0003676">
    <property type="term" value="F:nucleic acid binding"/>
    <property type="evidence" value="ECO:0007669"/>
    <property type="project" value="InterPro"/>
</dbReference>
<keyword evidence="4" id="KW-1185">Reference proteome</keyword>
<accession>A0A852Z676</accession>
<dbReference type="Pfam" id="PF01844">
    <property type="entry name" value="HNH"/>
    <property type="match status" value="1"/>
</dbReference>
<evidence type="ECO:0000313" key="3">
    <source>
        <dbReference type="EMBL" id="NYH87873.1"/>
    </source>
</evidence>
<protein>
    <recommendedName>
        <fullName evidence="2">HNH nuclease domain-containing protein</fullName>
    </recommendedName>
</protein>
<feature type="region of interest" description="Disordered" evidence="1">
    <location>
        <begin position="551"/>
        <end position="613"/>
    </location>
</feature>
<sequence>MSDDGECFDEDLGEEPGPRRVLPAGFADLPGGPELAVAVASVDVRECNGWELEELIKGQRRLGCWVEATCLSAVNELTYATDGMPEDPAERSVTPDPMTPEVLEPLLGWTGYRAHQYVSLAATLPRLPRVREALATGKLELNEVRTIVDRITDAKPDLWEAIEDAIFPKVLDLRGGLLRAKVEAEVLKADPAAAVKRHRAARTERNVAMWPAVDGVADLAIRGLSADQAAEAYGYIDAIARAVKSTGDPRTLSQLRADVAAALLTGTAHITDCSTPRQADQTPGETEQDETEQDETEQGNAENDVPQERADTESAQGQCAIHRFPDHDLHYDWCKCRDCSPVSVARCTVCGAAANGTPVHDAAAHDAAERTTAAEDAATGHPAAGHIPQQNRRPDESTDPPPGGAATPSEATPPWSSSQPSWGGIRTRAKIQLNIPLTTLIGLSARPGELGGFGPVITEVAARLVANNLTNPEARFSVGVTHPVTGRLLHLHPIPARFLRGLQAELVHARDQRCVWTTCRRPAATCHLDHNTEHADGGATSVDNIAPLCPRHHKAKTERDWKLQRTGPGEHTLTDPYGRQYRSGAPSLTDPVPPEPASATSNTRTADDDLPPF</sequence>
<feature type="compositionally biased region" description="Basic and acidic residues" evidence="1">
    <location>
        <begin position="362"/>
        <end position="373"/>
    </location>
</feature>